<name>A0A9P4HN39_9PLEO</name>
<dbReference type="PANTHER" id="PTHR22928">
    <property type="entry name" value="TELOMERE-ASSOCIATED PROTEIN RIF1"/>
    <property type="match status" value="1"/>
</dbReference>
<evidence type="ECO:0000259" key="8">
    <source>
        <dbReference type="Pfam" id="PF12231"/>
    </source>
</evidence>
<evidence type="ECO:0000256" key="4">
    <source>
        <dbReference type="ARBA" id="ARBA00022895"/>
    </source>
</evidence>
<dbReference type="GO" id="GO:0005634">
    <property type="term" value="C:nucleus"/>
    <property type="evidence" value="ECO:0007669"/>
    <property type="project" value="UniProtKB-SubCell"/>
</dbReference>
<evidence type="ECO:0000256" key="1">
    <source>
        <dbReference type="ARBA" id="ARBA00004123"/>
    </source>
</evidence>
<dbReference type="InterPro" id="IPR022031">
    <property type="entry name" value="Rif1_N"/>
</dbReference>
<keyword evidence="5" id="KW-0539">Nucleus</keyword>
<proteinExistence type="predicted"/>
<dbReference type="PANTHER" id="PTHR22928:SF3">
    <property type="entry name" value="TELOMERE-ASSOCIATED PROTEIN RIF1"/>
    <property type="match status" value="1"/>
</dbReference>
<feature type="compositionally biased region" description="Polar residues" evidence="7">
    <location>
        <begin position="1273"/>
        <end position="1286"/>
    </location>
</feature>
<dbReference type="Proteomes" id="UP000799777">
    <property type="component" value="Unassembled WGS sequence"/>
</dbReference>
<organism evidence="9 10">
    <name type="scientific">Setomelanomma holmii</name>
    <dbReference type="NCBI Taxonomy" id="210430"/>
    <lineage>
        <taxon>Eukaryota</taxon>
        <taxon>Fungi</taxon>
        <taxon>Dikarya</taxon>
        <taxon>Ascomycota</taxon>
        <taxon>Pezizomycotina</taxon>
        <taxon>Dothideomycetes</taxon>
        <taxon>Pleosporomycetidae</taxon>
        <taxon>Pleosporales</taxon>
        <taxon>Pleosporineae</taxon>
        <taxon>Phaeosphaeriaceae</taxon>
        <taxon>Setomelanomma</taxon>
    </lineage>
</organism>
<gene>
    <name evidence="9" type="ORF">EK21DRAFT_51653</name>
</gene>
<accession>A0A9P4HN39</accession>
<dbReference type="OrthoDB" id="5399929at2759"/>
<feature type="compositionally biased region" description="Low complexity" evidence="7">
    <location>
        <begin position="1337"/>
        <end position="1347"/>
    </location>
</feature>
<evidence type="ECO:0000313" key="9">
    <source>
        <dbReference type="EMBL" id="KAF2036545.1"/>
    </source>
</evidence>
<feature type="region of interest" description="Disordered" evidence="7">
    <location>
        <begin position="49"/>
        <end position="75"/>
    </location>
</feature>
<dbReference type="GO" id="GO:0140445">
    <property type="term" value="C:chromosome, telomeric repeat region"/>
    <property type="evidence" value="ECO:0007669"/>
    <property type="project" value="TreeGrafter"/>
</dbReference>
<feature type="compositionally biased region" description="Low complexity" evidence="7">
    <location>
        <begin position="1305"/>
        <end position="1315"/>
    </location>
</feature>
<feature type="compositionally biased region" description="Low complexity" evidence="7">
    <location>
        <begin position="954"/>
        <end position="970"/>
    </location>
</feature>
<feature type="region of interest" description="Disordered" evidence="7">
    <location>
        <begin position="1"/>
        <end position="29"/>
    </location>
</feature>
<feature type="compositionally biased region" description="Polar residues" evidence="7">
    <location>
        <begin position="50"/>
        <end position="60"/>
    </location>
</feature>
<evidence type="ECO:0000256" key="6">
    <source>
        <dbReference type="ARBA" id="ARBA00023306"/>
    </source>
</evidence>
<keyword evidence="6" id="KW-0131">Cell cycle</keyword>
<dbReference type="Pfam" id="PF12231">
    <property type="entry name" value="Rif1_N"/>
    <property type="match status" value="1"/>
</dbReference>
<feature type="compositionally biased region" description="Polar residues" evidence="7">
    <location>
        <begin position="1397"/>
        <end position="1410"/>
    </location>
</feature>
<feature type="region of interest" description="Disordered" evidence="7">
    <location>
        <begin position="918"/>
        <end position="976"/>
    </location>
</feature>
<sequence length="1570" mass="174367">MVFSKFDSLPARPPTPPVELHDHQQDADETLQFLEDPFGEKPALPKAIATTKNLLSTPEQSPSSDISIPSSSASRQKRVEFELQTCTVPPKKTAVSSWTPTRSSPLRPLPQTRVFKPLKSILKPSDATPTPPPADEAAAAHKFKTFAEMLESIVKLLASAERPSRMDAYHSLQRTMQAYDKIPDDQALKNKMSLLTQFVRRDIQAPSPTGMGLDSQMVSQALKLLMALFRISDAAAAMDDEFCGFIIDRSIQVAADSTMPKAIVNTHLATLMQQNFRVKVMTATRVEKIMDVLDTIHERINGFSVQAYRIRIHRRLIQQRPDLMIKYTERWLKHTVKALMAGQKDINQSALDIALTAAKTIGHDRHVAKSCLAFLNRVRNDGDTIAKVFAKELERMLGGDNAILVPQIWSAVTVLLRDSLQSIAFPTLKEWLVVFEKCIASEKDAIRMIQRGELPLLDPKWVRKSLSVVLQFVETLLGATPWVENEQEADEPVKAMWLAVLDSLVEASSKEVMASSETKDAMAQIVNFLRRIWDRHTAQLALSQQNEDTWANQFCFLIETVVQKLGPKHFADKFLMRNGADEFEVASTPSHRSRQHGARTSPLLYFIDLLLNQSEGKLPDAVRLRAIKLILEPGFDAQNTRLNRLELLRDCSATVDSSLTAAVWSSFWSHITALVRTSLQEPKSESSEHVSRPLGKEYDFVVDILELVPWQYLTDAHGHNTVSIFIDTVRREAGDGAVILAAIEKVSEIVAKTGSAAYHNFRVEHVESTSTFLAALAVSIRDCATSQLAVFLRKTQGIVRLWVEDADRKLQSKEQPSKVVHREVVGLWTEVCKALERLPRKDVQILLHLEPLVTAGFVSRRRSIVNLSIVIWNKTFGKEESLRYPAKLEKALRRLRTSVDISLPSLIVSEEDANDNVSFYDSDDTTEDVQPALRSTRIKESPFKISKSARRSLTRSPAASSPASRRVSGRQTPKVRLRHDNSQIQFEPIVSSPSNPFDQESQILTERQREMVERQRLSGGLFANMGAPSPQKDEVPSPMELHSDALTADDLPTDAARTTPLKALAAMGPMDVFLGSSPTPHARRTSRKIISDETSVATPTAVRTVEMDDNDDLGSSPPRFEKADKDVEQPNSDICVASSFDYRQPETPFDMSFDEGTTIDEDALLNAATTRADVNERSQADIATDTAMSELPSSTIDLQLTAQLDADIQAQMAAGTEDTDEPASESLNVFVDAASHPQPSLLGEHGSDTEVDESQPPMPAAIKVGPVDDEVDTSSTSRVGDSFSKPSSDKGTPRSQSLRRSIRHSAASSPAQSPSMKKRKSRKSESAPEQESKEEQAPQQQPAQPSQPDEDGMLDNIIVASPAPRNTRPKKRKSMNEAASPTVDVPETHKKRGPVRRSQSLLSQVENSQDVIVEDTPAPKRAKQNAAQDVSEARSTPPPQPPVQQMNSQTKLLSHVQVTPKRSSEHERSIRGSRIILEGPPPATELETQIRIQEPVDNSASTPSRSFTERVILTPRSIINQLKSLKDYLFSAKELVIGREEEREIDDALFDIRRRVHAAGARGENDEGRE</sequence>
<evidence type="ECO:0000256" key="7">
    <source>
        <dbReference type="SAM" id="MobiDB-lite"/>
    </source>
</evidence>
<evidence type="ECO:0000313" key="10">
    <source>
        <dbReference type="Proteomes" id="UP000799777"/>
    </source>
</evidence>
<feature type="region of interest" description="Disordered" evidence="7">
    <location>
        <begin position="1231"/>
        <end position="1483"/>
    </location>
</feature>
<feature type="domain" description="Telomere-associated protein Rif1 N-terminal" evidence="8">
    <location>
        <begin position="157"/>
        <end position="448"/>
    </location>
</feature>
<reference evidence="9" key="1">
    <citation type="journal article" date="2020" name="Stud. Mycol.">
        <title>101 Dothideomycetes genomes: a test case for predicting lifestyles and emergence of pathogens.</title>
        <authorList>
            <person name="Haridas S."/>
            <person name="Albert R."/>
            <person name="Binder M."/>
            <person name="Bloem J."/>
            <person name="Labutti K."/>
            <person name="Salamov A."/>
            <person name="Andreopoulos B."/>
            <person name="Baker S."/>
            <person name="Barry K."/>
            <person name="Bills G."/>
            <person name="Bluhm B."/>
            <person name="Cannon C."/>
            <person name="Castanera R."/>
            <person name="Culley D."/>
            <person name="Daum C."/>
            <person name="Ezra D."/>
            <person name="Gonzalez J."/>
            <person name="Henrissat B."/>
            <person name="Kuo A."/>
            <person name="Liang C."/>
            <person name="Lipzen A."/>
            <person name="Lutzoni F."/>
            <person name="Magnuson J."/>
            <person name="Mondo S."/>
            <person name="Nolan M."/>
            <person name="Ohm R."/>
            <person name="Pangilinan J."/>
            <person name="Park H.-J."/>
            <person name="Ramirez L."/>
            <person name="Alfaro M."/>
            <person name="Sun H."/>
            <person name="Tritt A."/>
            <person name="Yoshinaga Y."/>
            <person name="Zwiers L.-H."/>
            <person name="Turgeon B."/>
            <person name="Goodwin S."/>
            <person name="Spatafora J."/>
            <person name="Crous P."/>
            <person name="Grigoriev I."/>
        </authorList>
    </citation>
    <scope>NUCLEOTIDE SEQUENCE</scope>
    <source>
        <strain evidence="9">CBS 110217</strain>
    </source>
</reference>
<keyword evidence="10" id="KW-1185">Reference proteome</keyword>
<feature type="region of interest" description="Disordered" evidence="7">
    <location>
        <begin position="1107"/>
        <end position="1126"/>
    </location>
</feature>
<evidence type="ECO:0000256" key="5">
    <source>
        <dbReference type="ARBA" id="ARBA00023242"/>
    </source>
</evidence>
<evidence type="ECO:0000256" key="3">
    <source>
        <dbReference type="ARBA" id="ARBA00022454"/>
    </source>
</evidence>
<evidence type="ECO:0000256" key="2">
    <source>
        <dbReference type="ARBA" id="ARBA00004574"/>
    </source>
</evidence>
<comment type="caution">
    <text evidence="9">The sequence shown here is derived from an EMBL/GenBank/DDBJ whole genome shotgun (WGS) entry which is preliminary data.</text>
</comment>
<feature type="compositionally biased region" description="Polar residues" evidence="7">
    <location>
        <begin position="1443"/>
        <end position="1461"/>
    </location>
</feature>
<protein>
    <recommendedName>
        <fullName evidence="8">Telomere-associated protein Rif1 N-terminal domain-containing protein</fullName>
    </recommendedName>
</protein>
<dbReference type="EMBL" id="ML978154">
    <property type="protein sequence ID" value="KAF2036545.1"/>
    <property type="molecule type" value="Genomic_DNA"/>
</dbReference>
<comment type="subcellular location">
    <subcellularLocation>
        <location evidence="2">Chromosome</location>
        <location evidence="2">Telomere</location>
    </subcellularLocation>
    <subcellularLocation>
        <location evidence="1">Nucleus</location>
    </subcellularLocation>
</comment>
<feature type="compositionally biased region" description="Basic and acidic residues" evidence="7">
    <location>
        <begin position="1323"/>
        <end position="1336"/>
    </location>
</feature>
<dbReference type="GO" id="GO:0000723">
    <property type="term" value="P:telomere maintenance"/>
    <property type="evidence" value="ECO:0007669"/>
    <property type="project" value="TreeGrafter"/>
</dbReference>
<keyword evidence="3" id="KW-0158">Chromosome</keyword>
<feature type="compositionally biased region" description="Low complexity" evidence="7">
    <location>
        <begin position="61"/>
        <end position="74"/>
    </location>
</feature>
<keyword evidence="4" id="KW-0779">Telomere</keyword>